<keyword evidence="3" id="KW-1185">Reference proteome</keyword>
<reference evidence="2" key="1">
    <citation type="submission" date="2020-08" db="EMBL/GenBank/DDBJ databases">
        <title>Genome public.</title>
        <authorList>
            <person name="Liu C."/>
            <person name="Sun Q."/>
        </authorList>
    </citation>
    <scope>NUCLEOTIDE SEQUENCE</scope>
    <source>
        <strain evidence="2">NSJ-54</strain>
    </source>
</reference>
<dbReference type="EMBL" id="JACRTC010000001">
    <property type="protein sequence ID" value="MBC8569230.1"/>
    <property type="molecule type" value="Genomic_DNA"/>
</dbReference>
<comment type="caution">
    <text evidence="2">The sequence shown here is derived from an EMBL/GenBank/DDBJ whole genome shotgun (WGS) entry which is preliminary data.</text>
</comment>
<sequence>MLLCLLPLLIIGIVGLAVLAFSTPKATPILSPSGISLLRWEDASPVQITTPGQSVTTVLQVGPEFFEPGNILLESGDTTVATVEIASHTSDELEVKIVAAGQGSTRVIASSSDGLVKSVPLDVIVTTGAVSNGTGGGNQPPQKDKPATTTPVTTTPPTTTKPPVTTTTAGRMSEKNAIAESILSQMRPIVEQSFQYYSNLYFDASNDTIVIEVAYEGISDAIKVTKAIRQPELLQAWHTTCDKFLYLSSTTRDAMNRKGGNDLNLDITILDDINFEDILLKIYNGSITYDAMAE</sequence>
<dbReference type="Proteomes" id="UP000660861">
    <property type="component" value="Unassembled WGS sequence"/>
</dbReference>
<protein>
    <submittedName>
        <fullName evidence="2">Uncharacterized protein</fullName>
    </submittedName>
</protein>
<feature type="region of interest" description="Disordered" evidence="1">
    <location>
        <begin position="129"/>
        <end position="169"/>
    </location>
</feature>
<name>A0A926EA58_9FIRM</name>
<organism evidence="2 3">
    <name type="scientific">Zongyangia hominis</name>
    <dbReference type="NCBI Taxonomy" id="2763677"/>
    <lineage>
        <taxon>Bacteria</taxon>
        <taxon>Bacillati</taxon>
        <taxon>Bacillota</taxon>
        <taxon>Clostridia</taxon>
        <taxon>Eubacteriales</taxon>
        <taxon>Oscillospiraceae</taxon>
        <taxon>Zongyangia</taxon>
    </lineage>
</organism>
<gene>
    <name evidence="2" type="ORF">H8709_00100</name>
</gene>
<evidence type="ECO:0000256" key="1">
    <source>
        <dbReference type="SAM" id="MobiDB-lite"/>
    </source>
</evidence>
<evidence type="ECO:0000313" key="3">
    <source>
        <dbReference type="Proteomes" id="UP000660861"/>
    </source>
</evidence>
<dbReference type="AlphaFoldDB" id="A0A926EA58"/>
<proteinExistence type="predicted"/>
<evidence type="ECO:0000313" key="2">
    <source>
        <dbReference type="EMBL" id="MBC8569230.1"/>
    </source>
</evidence>
<feature type="compositionally biased region" description="Low complexity" evidence="1">
    <location>
        <begin position="147"/>
        <end position="169"/>
    </location>
</feature>
<accession>A0A926EA58</accession>
<dbReference type="RefSeq" id="WP_262396340.1">
    <property type="nucleotide sequence ID" value="NZ_JACRTC010000001.1"/>
</dbReference>